<dbReference type="EMBL" id="SHME01000001">
    <property type="protein sequence ID" value="TAA23015.1"/>
    <property type="molecule type" value="Genomic_DNA"/>
</dbReference>
<organism evidence="2 3">
    <name type="scientific">Pseudoxanthomonas winnipegensis</name>
    <dbReference type="NCBI Taxonomy" id="2480810"/>
    <lineage>
        <taxon>Bacteria</taxon>
        <taxon>Pseudomonadati</taxon>
        <taxon>Pseudomonadota</taxon>
        <taxon>Gammaproteobacteria</taxon>
        <taxon>Lysobacterales</taxon>
        <taxon>Lysobacteraceae</taxon>
        <taxon>Pseudoxanthomonas</taxon>
    </lineage>
</organism>
<dbReference type="PANTHER" id="PTHR30619">
    <property type="entry name" value="DNA INTERNALIZATION/COMPETENCE PROTEIN COMEC/REC2"/>
    <property type="match status" value="1"/>
</dbReference>
<proteinExistence type="predicted"/>
<dbReference type="Proteomes" id="UP000293089">
    <property type="component" value="Unassembled WGS sequence"/>
</dbReference>
<dbReference type="RefSeq" id="WP_130529971.1">
    <property type="nucleotide sequence ID" value="NZ_SHMD01000003.1"/>
</dbReference>
<dbReference type="InterPro" id="IPR052159">
    <property type="entry name" value="Competence_DNA_uptake"/>
</dbReference>
<comment type="caution">
    <text evidence="2">The sequence shown here is derived from an EMBL/GenBank/DDBJ whole genome shotgun (WGS) entry which is preliminary data.</text>
</comment>
<keyword evidence="3" id="KW-1185">Reference proteome</keyword>
<reference evidence="2 3" key="1">
    <citation type="submission" date="2019-02" db="EMBL/GenBank/DDBJ databases">
        <title>WGS of Pseudoxanthomonas species novum from clinical isolates.</title>
        <authorList>
            <person name="Bernier A.-M."/>
            <person name="Bernard K."/>
            <person name="Vachon A."/>
        </authorList>
    </citation>
    <scope>NUCLEOTIDE SEQUENCE [LARGE SCALE GENOMIC DNA]</scope>
    <source>
        <strain evidence="3">NML 170316</strain>
    </source>
</reference>
<dbReference type="Gene3D" id="3.60.15.10">
    <property type="entry name" value="Ribonuclease Z/Hydroxyacylglutathione hydrolase-like"/>
    <property type="match status" value="1"/>
</dbReference>
<dbReference type="PANTHER" id="PTHR30619:SF1">
    <property type="entry name" value="RECOMBINATION PROTEIN 2"/>
    <property type="match status" value="1"/>
</dbReference>
<evidence type="ECO:0000313" key="2">
    <source>
        <dbReference type="EMBL" id="TAA23015.1"/>
    </source>
</evidence>
<dbReference type="InterPro" id="IPR036866">
    <property type="entry name" value="RibonucZ/Hydroxyglut_hydro"/>
</dbReference>
<gene>
    <name evidence="2" type="ORF">EA658_05535</name>
</gene>
<dbReference type="SUPFAM" id="SSF56281">
    <property type="entry name" value="Metallo-hydrolase/oxidoreductase"/>
    <property type="match status" value="1"/>
</dbReference>
<feature type="domain" description="Metallo-beta-lactamase" evidence="1">
    <location>
        <begin position="35"/>
        <end position="103"/>
    </location>
</feature>
<sequence>MTDFYEIDFLPVEAKDSGDAIALRYSTDGREIIQVVDCGFKNTGAKLLEHIDAHYGKNARINFVVLTHPDRDHALGLQEVLESGRVDHLIMNRPWMFSEEIIGRTTFKTADSLAVRLRDEFPHSAALEEIAYRKGVPIYDGFQGTSFGNFKIFAPTKQHYLNLVLEAAEVRIKSLLESLLDGVKAPATQKSHDEFSAWGVENFSQGETTARNEMSIVQGATICGKKILLTGDAGRKTLTEAIRYAPSQGFALPGMDVFQVPHHGSRRNVNTEILDQLLGPILSGPSTPSKFKAFVSSAKADLDHPRKSVIRAIHHRGGSVISTEGRSIRTSQNAPSRATWITVEPDAYPLKQEVD</sequence>
<name>A0ABY1WJT4_9GAMM</name>
<evidence type="ECO:0000259" key="1">
    <source>
        <dbReference type="Pfam" id="PF00753"/>
    </source>
</evidence>
<dbReference type="Pfam" id="PF00753">
    <property type="entry name" value="Lactamase_B"/>
    <property type="match status" value="1"/>
</dbReference>
<evidence type="ECO:0000313" key="3">
    <source>
        <dbReference type="Proteomes" id="UP000293089"/>
    </source>
</evidence>
<accession>A0ABY1WJT4</accession>
<protein>
    <submittedName>
        <fullName evidence="2">MBL fold metallo-hydrolase</fullName>
    </submittedName>
</protein>
<dbReference type="InterPro" id="IPR001279">
    <property type="entry name" value="Metallo-B-lactamas"/>
</dbReference>